<dbReference type="Proteomes" id="UP000515161">
    <property type="component" value="Unplaced"/>
</dbReference>
<evidence type="ECO:0000313" key="4">
    <source>
        <dbReference type="Proteomes" id="UP000515161"/>
    </source>
</evidence>
<protein>
    <submittedName>
        <fullName evidence="5">Uncharacterized protein LOC117538605</fullName>
    </submittedName>
</protein>
<feature type="compositionally biased region" description="Low complexity" evidence="2">
    <location>
        <begin position="20"/>
        <end position="37"/>
    </location>
</feature>
<feature type="compositionally biased region" description="Gly residues" evidence="2">
    <location>
        <begin position="749"/>
        <end position="763"/>
    </location>
</feature>
<feature type="compositionally biased region" description="Basic and acidic residues" evidence="2">
    <location>
        <begin position="125"/>
        <end position="165"/>
    </location>
</feature>
<proteinExistence type="predicted"/>
<dbReference type="InterPro" id="IPR001878">
    <property type="entry name" value="Znf_CCHC"/>
</dbReference>
<dbReference type="OrthoDB" id="8962127at2759"/>
<feature type="compositionally biased region" description="Basic and acidic residues" evidence="2">
    <location>
        <begin position="202"/>
        <end position="215"/>
    </location>
</feature>
<feature type="compositionally biased region" description="Basic and acidic residues" evidence="2">
    <location>
        <begin position="259"/>
        <end position="313"/>
    </location>
</feature>
<feature type="compositionally biased region" description="Polar residues" evidence="2">
    <location>
        <begin position="184"/>
        <end position="195"/>
    </location>
</feature>
<dbReference type="GO" id="GO:0003676">
    <property type="term" value="F:nucleic acid binding"/>
    <property type="evidence" value="ECO:0007669"/>
    <property type="project" value="InterPro"/>
</dbReference>
<feature type="region of interest" description="Disordered" evidence="2">
    <location>
        <begin position="110"/>
        <end position="313"/>
    </location>
</feature>
<keyword evidence="1" id="KW-0862">Zinc</keyword>
<keyword evidence="1" id="KW-0479">Metal-binding</keyword>
<dbReference type="PROSITE" id="PS50158">
    <property type="entry name" value="ZF_CCHC"/>
    <property type="match status" value="1"/>
</dbReference>
<dbReference type="RefSeq" id="XP_034060353.1">
    <property type="nucleotide sequence ID" value="XM_034204462.1"/>
</dbReference>
<dbReference type="KEGG" id="gacu:117538605"/>
<dbReference type="SUPFAM" id="SSF57756">
    <property type="entry name" value="Retrovirus zinc finger-like domains"/>
    <property type="match status" value="1"/>
</dbReference>
<accession>A0A6P8T989</accession>
<name>A0A6P8T989_GYMAC</name>
<evidence type="ECO:0000259" key="3">
    <source>
        <dbReference type="PROSITE" id="PS50158"/>
    </source>
</evidence>
<gene>
    <name evidence="5" type="primary">LOC117538605</name>
</gene>
<feature type="compositionally biased region" description="Basic and acidic residues" evidence="2">
    <location>
        <begin position="631"/>
        <end position="640"/>
    </location>
</feature>
<feature type="region of interest" description="Disordered" evidence="2">
    <location>
        <begin position="629"/>
        <end position="648"/>
    </location>
</feature>
<dbReference type="AlphaFoldDB" id="A0A6P8T989"/>
<feature type="region of interest" description="Disordered" evidence="2">
    <location>
        <begin position="740"/>
        <end position="803"/>
    </location>
</feature>
<dbReference type="GO" id="GO:0008270">
    <property type="term" value="F:zinc ion binding"/>
    <property type="evidence" value="ECO:0007669"/>
    <property type="project" value="UniProtKB-KW"/>
</dbReference>
<reference evidence="5" key="1">
    <citation type="submission" date="2025-08" db="UniProtKB">
        <authorList>
            <consortium name="RefSeq"/>
        </authorList>
    </citation>
    <scope>IDENTIFICATION</scope>
</reference>
<dbReference type="InterPro" id="IPR036875">
    <property type="entry name" value="Znf_CCHC_sf"/>
</dbReference>
<feature type="domain" description="CCHC-type" evidence="3">
    <location>
        <begin position="711"/>
        <end position="725"/>
    </location>
</feature>
<feature type="compositionally biased region" description="Pro residues" evidence="2">
    <location>
        <begin position="780"/>
        <end position="803"/>
    </location>
</feature>
<dbReference type="InParanoid" id="A0A6P8T989"/>
<sequence>MVSAAGRLEETNKTTPATQAPLVAAPVAAPAVKKPAVAEPPKPAEPIINQEKHTAATAPALLYPELPREQHEVPPPYSPANPFSQAVLHPMRAGPTDGYYQIEGKVLLNQTSPPLTRAGVQGPSPDRRYQDTPYPRQEHSKERGGGAKTSEHEDTDTPRRNEGRALAEANLEAELAQRNRDRATSTPKTPNQSNWGEGATGGREEQHKGVTKDLLGDFLGSWDKARGTGSGGRTTRRNSVTSEEKESIRLGLKMGQQIEKYEASAKNLEAESRRRDEEDERDTKQKEADIIRRTEAAERRRGREEEEQDDKQWDDLLAGADEAEEEDEPEEQVLPMHLPRTPRTRNETLGQKNRASRPMTIAMTGIIESGYVPGAVTRARTQKRRHNATQMLMTEASPPPIHPSSPEPPARQMPLITTSQGARVYQPFSLSDLGTMSAQMPPLSQGGAPWIRSFTSLGAGQALCLGDFRRILGDQTNAFDLAEVERRAQTETRVNEVQLTTALITQLGNAVRTKWPTEPETITFALKHGEDCSAFLNRVEGEYRDITGAHHASDQTHANLFKSAVWAALPKSVKDAMEDNPETPYHTMPTWKIHVLFHHKKTTDKVQSLASKKEEIELKLLLSQLAVSTKQEQEGKETKGKKQMAQLPVPIPTPTPAPQIMAPVQPYVMAPVQQYGHPQQMGAPQVAYTIPNGHYTPAPYYPGGPAVQGGCHYCGKPGHYIAACRALTADKNAGTVKAYAHPRPQQAGGFRGRGGPGRGGQQSRGGYQPEQVAQGVYYPAGPPQAPPPAFPQTQPPPQQCPVF</sequence>
<dbReference type="GeneID" id="117538605"/>
<organism evidence="4 5">
    <name type="scientific">Gymnodraco acuticeps</name>
    <name type="common">Antarctic dragonfish</name>
    <dbReference type="NCBI Taxonomy" id="8218"/>
    <lineage>
        <taxon>Eukaryota</taxon>
        <taxon>Metazoa</taxon>
        <taxon>Chordata</taxon>
        <taxon>Craniata</taxon>
        <taxon>Vertebrata</taxon>
        <taxon>Euteleostomi</taxon>
        <taxon>Actinopterygii</taxon>
        <taxon>Neopterygii</taxon>
        <taxon>Teleostei</taxon>
        <taxon>Neoteleostei</taxon>
        <taxon>Acanthomorphata</taxon>
        <taxon>Eupercaria</taxon>
        <taxon>Perciformes</taxon>
        <taxon>Notothenioidei</taxon>
        <taxon>Bathydraconidae</taxon>
        <taxon>Gymnodraco</taxon>
    </lineage>
</organism>
<evidence type="ECO:0000313" key="5">
    <source>
        <dbReference type="RefSeq" id="XP_034060353.1"/>
    </source>
</evidence>
<evidence type="ECO:0000256" key="1">
    <source>
        <dbReference type="PROSITE-ProRule" id="PRU00047"/>
    </source>
</evidence>
<keyword evidence="4" id="KW-1185">Reference proteome</keyword>
<keyword evidence="1" id="KW-0863">Zinc-finger</keyword>
<feature type="region of interest" description="Disordered" evidence="2">
    <location>
        <begin position="1"/>
        <end position="95"/>
    </location>
</feature>
<evidence type="ECO:0000256" key="2">
    <source>
        <dbReference type="SAM" id="MobiDB-lite"/>
    </source>
</evidence>